<protein>
    <recommendedName>
        <fullName evidence="3">DNA topoisomerase (ATP-hydrolyzing)</fullName>
        <ecNumber evidence="3">5.6.2.2</ecNumber>
    </recommendedName>
</protein>
<keyword evidence="6 7" id="KW-0413">Isomerase</keyword>
<dbReference type="EC" id="5.6.2.2" evidence="3"/>
<evidence type="ECO:0000256" key="4">
    <source>
        <dbReference type="ARBA" id="ARBA00023029"/>
    </source>
</evidence>
<keyword evidence="11" id="KW-1185">Reference proteome</keyword>
<dbReference type="GO" id="GO:0006265">
    <property type="term" value="P:DNA topological change"/>
    <property type="evidence" value="ECO:0007669"/>
    <property type="project" value="UniProtKB-UniRule"/>
</dbReference>
<comment type="similarity">
    <text evidence="2">Belongs to the type II topoisomerase GyrA/ParC subunit family.</text>
</comment>
<dbReference type="GO" id="GO:0003677">
    <property type="term" value="F:DNA binding"/>
    <property type="evidence" value="ECO:0007669"/>
    <property type="project" value="UniProtKB-UniRule"/>
</dbReference>
<dbReference type="Pfam" id="PF00521">
    <property type="entry name" value="DNA_topoisoIV"/>
    <property type="match status" value="1"/>
</dbReference>
<feature type="domain" description="Topo IIA-type catalytic" evidence="9">
    <location>
        <begin position="82"/>
        <end position="552"/>
    </location>
</feature>
<dbReference type="Gene3D" id="1.10.268.10">
    <property type="entry name" value="Topoisomerase, domain 3"/>
    <property type="match status" value="1"/>
</dbReference>
<keyword evidence="5 7" id="KW-0238">DNA-binding</keyword>
<reference evidence="11" key="1">
    <citation type="journal article" date="2015" name="PLoS Genet.">
        <title>Genome Sequence and Transcriptome Analyses of Chrysochromulina tobin: Metabolic Tools for Enhanced Algal Fitness in the Prominent Order Prymnesiales (Haptophyceae).</title>
        <authorList>
            <person name="Hovde B.T."/>
            <person name="Deodato C.R."/>
            <person name="Hunsperger H.M."/>
            <person name="Ryken S.A."/>
            <person name="Yost W."/>
            <person name="Jha R.K."/>
            <person name="Patterson J."/>
            <person name="Monnat R.J. Jr."/>
            <person name="Barlow S.B."/>
            <person name="Starkenburg S.R."/>
            <person name="Cattolico R.A."/>
        </authorList>
    </citation>
    <scope>NUCLEOTIDE SEQUENCE</scope>
    <source>
        <strain evidence="11">CCMP291</strain>
    </source>
</reference>
<accession>A0A0M0JNR1</accession>
<dbReference type="InterPro" id="IPR006691">
    <property type="entry name" value="GyrA/parC_rep"/>
</dbReference>
<dbReference type="NCBIfam" id="TIGR01063">
    <property type="entry name" value="gyrA"/>
    <property type="match status" value="1"/>
</dbReference>
<dbReference type="AlphaFoldDB" id="A0A0M0JNR1"/>
<dbReference type="Pfam" id="PF03989">
    <property type="entry name" value="DNA_gyraseA_C"/>
    <property type="match status" value="3"/>
</dbReference>
<dbReference type="SUPFAM" id="SSF101904">
    <property type="entry name" value="GyrA/ParC C-terminal domain-like"/>
    <property type="match status" value="1"/>
</dbReference>
<dbReference type="PROSITE" id="PS52040">
    <property type="entry name" value="TOPO_IIA"/>
    <property type="match status" value="1"/>
</dbReference>
<evidence type="ECO:0000256" key="3">
    <source>
        <dbReference type="ARBA" id="ARBA00012895"/>
    </source>
</evidence>
<comment type="caution">
    <text evidence="10">The sequence shown here is derived from an EMBL/GenBank/DDBJ whole genome shotgun (WGS) entry which is preliminary data.</text>
</comment>
<dbReference type="InterPro" id="IPR050220">
    <property type="entry name" value="Type_II_DNA_Topoisomerases"/>
</dbReference>
<dbReference type="FunFam" id="3.30.1360.40:FF:000002">
    <property type="entry name" value="DNA gyrase subunit A"/>
    <property type="match status" value="1"/>
</dbReference>
<dbReference type="CDD" id="cd00187">
    <property type="entry name" value="TOP4c"/>
    <property type="match status" value="1"/>
</dbReference>
<dbReference type="PANTHER" id="PTHR43493:SF5">
    <property type="entry name" value="DNA GYRASE SUBUNIT A, CHLOROPLASTIC_MITOCHONDRIAL"/>
    <property type="match status" value="1"/>
</dbReference>
<evidence type="ECO:0000256" key="5">
    <source>
        <dbReference type="ARBA" id="ARBA00023125"/>
    </source>
</evidence>
<proteinExistence type="inferred from homology"/>
<dbReference type="NCBIfam" id="NF004044">
    <property type="entry name" value="PRK05561.1"/>
    <property type="match status" value="1"/>
</dbReference>
<dbReference type="EMBL" id="JWZX01002600">
    <property type="protein sequence ID" value="KOO28224.1"/>
    <property type="molecule type" value="Genomic_DNA"/>
</dbReference>
<dbReference type="Gene3D" id="3.30.1360.40">
    <property type="match status" value="1"/>
</dbReference>
<dbReference type="InterPro" id="IPR013758">
    <property type="entry name" value="Topo_IIA_A/C_ab"/>
</dbReference>
<dbReference type="InterPro" id="IPR013760">
    <property type="entry name" value="Topo_IIA-like_dom_sf"/>
</dbReference>
<dbReference type="Gene3D" id="3.90.199.10">
    <property type="entry name" value="Topoisomerase II, domain 5"/>
    <property type="match status" value="1"/>
</dbReference>
<evidence type="ECO:0000256" key="2">
    <source>
        <dbReference type="ARBA" id="ARBA00008263"/>
    </source>
</evidence>
<dbReference type="OrthoDB" id="734at2759"/>
<dbReference type="FunFam" id="1.10.268.10:FF:000001">
    <property type="entry name" value="DNA gyrase subunit A"/>
    <property type="match status" value="1"/>
</dbReference>
<dbReference type="GO" id="GO:0003918">
    <property type="term" value="F:DNA topoisomerase type II (double strand cut, ATP-hydrolyzing) activity"/>
    <property type="evidence" value="ECO:0007669"/>
    <property type="project" value="UniProtKB-EC"/>
</dbReference>
<feature type="active site" description="O-(5'-phospho-DNA)-tyrosine intermediate" evidence="7">
    <location>
        <position position="170"/>
    </location>
</feature>
<evidence type="ECO:0000313" key="11">
    <source>
        <dbReference type="Proteomes" id="UP000037460"/>
    </source>
</evidence>
<comment type="catalytic activity">
    <reaction evidence="1 7">
        <text>ATP-dependent breakage, passage and rejoining of double-stranded DNA.</text>
        <dbReference type="EC" id="5.6.2.2"/>
    </reaction>
</comment>
<evidence type="ECO:0000313" key="10">
    <source>
        <dbReference type="EMBL" id="KOO28224.1"/>
    </source>
</evidence>
<organism evidence="10 11">
    <name type="scientific">Chrysochromulina tobinii</name>
    <dbReference type="NCBI Taxonomy" id="1460289"/>
    <lineage>
        <taxon>Eukaryota</taxon>
        <taxon>Haptista</taxon>
        <taxon>Haptophyta</taxon>
        <taxon>Prymnesiophyceae</taxon>
        <taxon>Prymnesiales</taxon>
        <taxon>Chrysochromulinaceae</taxon>
        <taxon>Chrysochromulina</taxon>
    </lineage>
</organism>
<evidence type="ECO:0000259" key="9">
    <source>
        <dbReference type="PROSITE" id="PS52040"/>
    </source>
</evidence>
<evidence type="ECO:0000256" key="6">
    <source>
        <dbReference type="ARBA" id="ARBA00023235"/>
    </source>
</evidence>
<dbReference type="PANTHER" id="PTHR43493">
    <property type="entry name" value="DNA GYRASE/TOPOISOMERASE SUBUNIT A"/>
    <property type="match status" value="1"/>
</dbReference>
<sequence>MARHLALLVISLLPPSRSLLARPSLGRLSAVAPRVARLTAQIEDDVPADSTAMGTIVPTVLHREMADSYMAYAMSVIMSRALPDVRDGLKPVHRRILYTMHQLNLQPDGPHRKCARVVGDCLGKYHPHGDSSVYDALVRMAQDFSLRAPLVDGHGNFGSIDPDPAAAMRYTECKLAPLAAEAMLADITEGSVDFTDNFDGSETEPVVLPARLPMLLLNGATGIAVGMATNCPPHNLGELVDGMQLLLADRDVAESELYRAIPAPDFPTGGIVMGTAGARDMYSTGRGSVVIRARAHVEPAMRRGAREAVVVTELPYGVAKNTLLERIAAMVNEKKLEGIADIRDESSMEGVRIVLEIKRDSDPSVVLNNSYKRTPLQTSFAGNLMAVVGAGRLPEQLTLRSALLAFLDFRIECIERRSRGRLTKTEARLHVVDGLLVAQQDMDGVVATIRAADDTAGARAALMSKFGLSQEQSDAILQLQLRRLTALERASLVEEAETLQARRADLQGLLAERSKVLALIGEELAELKSKFDTPRRSQLGSADDADVEDIDLTANEQCIIIRSLKGYVKRMPLAEFEAQNRGTRGKAGANMRDGDAIVQMEQCTTHDTMLCLSDAGVAYALPAYKVPESSRTSRGVLVHQLLPITNQEAIATMLPVRSYSPERYLLLLTRDGWIKKTPLAAFERITARGLIAVSLSENDALVRASLCEASDDVLMCSTLGLAMRFQASATDDH</sequence>
<evidence type="ECO:0000256" key="1">
    <source>
        <dbReference type="ARBA" id="ARBA00000185"/>
    </source>
</evidence>
<dbReference type="InterPro" id="IPR035516">
    <property type="entry name" value="Gyrase/topoIV_suA_C"/>
</dbReference>
<dbReference type="InterPro" id="IPR002205">
    <property type="entry name" value="Topo_IIA_dom_A"/>
</dbReference>
<name>A0A0M0JNR1_9EUKA</name>
<keyword evidence="8" id="KW-0732">Signal</keyword>
<dbReference type="Gene3D" id="2.120.10.90">
    <property type="entry name" value="DNA gyrase/topoisomerase IV, subunit A, C-terminal"/>
    <property type="match status" value="1"/>
</dbReference>
<feature type="signal peptide" evidence="8">
    <location>
        <begin position="1"/>
        <end position="18"/>
    </location>
</feature>
<dbReference type="SMART" id="SM00434">
    <property type="entry name" value="TOP4c"/>
    <property type="match status" value="1"/>
</dbReference>
<gene>
    <name evidence="10" type="ORF">Ctob_013572</name>
</gene>
<feature type="chain" id="PRO_5005602009" description="DNA topoisomerase (ATP-hydrolyzing)" evidence="8">
    <location>
        <begin position="19"/>
        <end position="733"/>
    </location>
</feature>
<dbReference type="SUPFAM" id="SSF56719">
    <property type="entry name" value="Type II DNA topoisomerase"/>
    <property type="match status" value="1"/>
</dbReference>
<evidence type="ECO:0000256" key="7">
    <source>
        <dbReference type="PROSITE-ProRule" id="PRU01384"/>
    </source>
</evidence>
<dbReference type="Proteomes" id="UP000037460">
    <property type="component" value="Unassembled WGS sequence"/>
</dbReference>
<keyword evidence="4 7" id="KW-0799">Topoisomerase</keyword>
<evidence type="ECO:0000256" key="8">
    <source>
        <dbReference type="SAM" id="SignalP"/>
    </source>
</evidence>
<dbReference type="GO" id="GO:0009330">
    <property type="term" value="C:DNA topoisomerase type II (double strand cut, ATP-hydrolyzing) complex"/>
    <property type="evidence" value="ECO:0007669"/>
    <property type="project" value="TreeGrafter"/>
</dbReference>
<dbReference type="GO" id="GO:0005524">
    <property type="term" value="F:ATP binding"/>
    <property type="evidence" value="ECO:0007669"/>
    <property type="project" value="InterPro"/>
</dbReference>
<dbReference type="InterPro" id="IPR013757">
    <property type="entry name" value="Topo_IIA_A_a_sf"/>
</dbReference>